<dbReference type="EMBL" id="JACNFK010000016">
    <property type="protein sequence ID" value="MBC8519141.1"/>
    <property type="molecule type" value="Genomic_DNA"/>
</dbReference>
<evidence type="ECO:0000259" key="10">
    <source>
        <dbReference type="PROSITE" id="PS50003"/>
    </source>
</evidence>
<comment type="subunit">
    <text evidence="9">Homodimer.</text>
</comment>
<feature type="domain" description="PH" evidence="10">
    <location>
        <begin position="1"/>
        <end position="22"/>
    </location>
</feature>
<feature type="transmembrane region" description="Helical" evidence="9">
    <location>
        <begin position="290"/>
        <end position="309"/>
    </location>
</feature>
<dbReference type="InterPro" id="IPR006669">
    <property type="entry name" value="MgtE_transporter"/>
</dbReference>
<keyword evidence="4 9" id="KW-0812">Transmembrane</keyword>
<evidence type="ECO:0000259" key="11">
    <source>
        <dbReference type="PROSITE" id="PS51371"/>
    </source>
</evidence>
<dbReference type="PROSITE" id="PS50003">
    <property type="entry name" value="PH_DOMAIN"/>
    <property type="match status" value="1"/>
</dbReference>
<comment type="caution">
    <text evidence="12">The sequence shown here is derived from an EMBL/GenBank/DDBJ whole genome shotgun (WGS) entry which is preliminary data.</text>
</comment>
<dbReference type="InterPro" id="IPR046342">
    <property type="entry name" value="CBS_dom_sf"/>
</dbReference>
<dbReference type="Pfam" id="PF03448">
    <property type="entry name" value="MgtE_N"/>
    <property type="match status" value="1"/>
</dbReference>
<evidence type="ECO:0000313" key="12">
    <source>
        <dbReference type="EMBL" id="MBC8519141.1"/>
    </source>
</evidence>
<dbReference type="Pfam" id="PF01769">
    <property type="entry name" value="MgtE"/>
    <property type="match status" value="1"/>
</dbReference>
<organism evidence="12 13">
    <name type="scientific">Candidatus Thiopontia autotrophica</name>
    <dbReference type="NCBI Taxonomy" id="2841688"/>
    <lineage>
        <taxon>Bacteria</taxon>
        <taxon>Pseudomonadati</taxon>
        <taxon>Pseudomonadota</taxon>
        <taxon>Gammaproteobacteria</taxon>
        <taxon>Candidatus Thiopontia</taxon>
    </lineage>
</organism>
<reference evidence="12 13" key="1">
    <citation type="submission" date="2020-08" db="EMBL/GenBank/DDBJ databases">
        <title>Bridging the membrane lipid divide: bacteria of the FCB group superphylum have the potential to synthesize archaeal ether lipids.</title>
        <authorList>
            <person name="Villanueva L."/>
            <person name="Von Meijenfeldt F.A.B."/>
            <person name="Westbye A.B."/>
            <person name="Yadav S."/>
            <person name="Hopmans E.C."/>
            <person name="Dutilh B.E."/>
            <person name="Sinninghe Damste J.S."/>
        </authorList>
    </citation>
    <scope>NUCLEOTIDE SEQUENCE [LARGE SCALE GENOMIC DNA]</scope>
    <source>
        <strain evidence="12">NIOZ-UU100</strain>
    </source>
</reference>
<dbReference type="GO" id="GO:0015095">
    <property type="term" value="F:magnesium ion transmembrane transporter activity"/>
    <property type="evidence" value="ECO:0007669"/>
    <property type="project" value="UniProtKB-UniRule"/>
</dbReference>
<evidence type="ECO:0000313" key="13">
    <source>
        <dbReference type="Proteomes" id="UP000654401"/>
    </source>
</evidence>
<dbReference type="Proteomes" id="UP000654401">
    <property type="component" value="Unassembled WGS sequence"/>
</dbReference>
<keyword evidence="9" id="KW-1003">Cell membrane</keyword>
<evidence type="ECO:0000256" key="2">
    <source>
        <dbReference type="ARBA" id="ARBA00009749"/>
    </source>
</evidence>
<feature type="transmembrane region" description="Helical" evidence="9">
    <location>
        <begin position="315"/>
        <end position="342"/>
    </location>
</feature>
<dbReference type="SUPFAM" id="SSF158791">
    <property type="entry name" value="MgtE N-terminal domain-like"/>
    <property type="match status" value="1"/>
</dbReference>
<proteinExistence type="inferred from homology"/>
<evidence type="ECO:0000256" key="7">
    <source>
        <dbReference type="ARBA" id="ARBA00023136"/>
    </source>
</evidence>
<keyword evidence="8" id="KW-0129">CBS domain</keyword>
<dbReference type="Gene3D" id="3.10.580.10">
    <property type="entry name" value="CBS-domain"/>
    <property type="match status" value="1"/>
</dbReference>
<dbReference type="Pfam" id="PF00571">
    <property type="entry name" value="CBS"/>
    <property type="match status" value="1"/>
</dbReference>
<keyword evidence="6 9" id="KW-1133">Transmembrane helix</keyword>
<keyword evidence="9" id="KW-0479">Metal-binding</keyword>
<sequence length="452" mass="49387">MADTPEQEKRAQWVSSVTQAIEYNDLTPVETLLGDLHAADSAHLIESIPPRERPQLWELLTPDQRAEILPHLNDEVRSALLEGMDNDELAAAASQIDTDDMADLLQDMSYSQTQQVLQSMDQQNRQQIEEVLSYPEDSAGGLMNTDAIEVRPDIDLDVVLRYLRMRGTIPEGTDNLMVVDRDDLFLGLLPIATLLTMDPDSSVEDVMIKECDVISAEMADTEVMNLFESHDLISAPVLDKRGKLLGRITIDDVVDVMRDEADHSLLGRAGLDEEEDMFAPVGASVRRRTLWLGLNLATAFLAAWVIGLFEDTLQQVIALAVLMPVVASMGGIAGGQTLTLVIRGIALNQINDSNTRWLIAKESAVGVLNGALWAVVVGVVAWIWFDDIQLGWIIAVAMIINLIIAALSGVVIPVIQKKVGIDPALAGYVVLTTVTDVVGFLSFLGLATLFLV</sequence>
<evidence type="ECO:0000256" key="4">
    <source>
        <dbReference type="ARBA" id="ARBA00022692"/>
    </source>
</evidence>
<dbReference type="InterPro" id="IPR000644">
    <property type="entry name" value="CBS_dom"/>
</dbReference>
<dbReference type="NCBIfam" id="TIGR00400">
    <property type="entry name" value="mgtE"/>
    <property type="match status" value="1"/>
</dbReference>
<dbReference type="AlphaFoldDB" id="A0A8J6PA30"/>
<evidence type="ECO:0000256" key="9">
    <source>
        <dbReference type="RuleBase" id="RU362011"/>
    </source>
</evidence>
<dbReference type="PANTHER" id="PTHR43773:SF1">
    <property type="entry name" value="MAGNESIUM TRANSPORTER MGTE"/>
    <property type="match status" value="1"/>
</dbReference>
<protein>
    <recommendedName>
        <fullName evidence="9">Magnesium transporter MgtE</fullName>
    </recommendedName>
</protein>
<dbReference type="InterPro" id="IPR001849">
    <property type="entry name" value="PH_domain"/>
</dbReference>
<evidence type="ECO:0000256" key="5">
    <source>
        <dbReference type="ARBA" id="ARBA00022842"/>
    </source>
</evidence>
<dbReference type="InterPro" id="IPR006667">
    <property type="entry name" value="SLC41_membr_dom"/>
</dbReference>
<feature type="domain" description="CBS" evidence="11">
    <location>
        <begin position="207"/>
        <end position="265"/>
    </location>
</feature>
<dbReference type="Gene3D" id="1.10.357.20">
    <property type="entry name" value="SLC41 divalent cation transporters, integral membrane domain"/>
    <property type="match status" value="1"/>
</dbReference>
<accession>A0A8J6PA30</accession>
<feature type="transmembrane region" description="Helical" evidence="9">
    <location>
        <begin position="391"/>
        <end position="415"/>
    </location>
</feature>
<comment type="function">
    <text evidence="9">Acts as a magnesium transporter.</text>
</comment>
<dbReference type="InterPro" id="IPR036739">
    <property type="entry name" value="SLC41_membr_dom_sf"/>
</dbReference>
<dbReference type="Gene3D" id="1.25.60.10">
    <property type="entry name" value="MgtE N-terminal domain-like"/>
    <property type="match status" value="1"/>
</dbReference>
<dbReference type="SUPFAM" id="SSF54631">
    <property type="entry name" value="CBS-domain pair"/>
    <property type="match status" value="1"/>
</dbReference>
<feature type="transmembrane region" description="Helical" evidence="9">
    <location>
        <begin position="363"/>
        <end position="385"/>
    </location>
</feature>
<dbReference type="GO" id="GO:0046872">
    <property type="term" value="F:metal ion binding"/>
    <property type="evidence" value="ECO:0007669"/>
    <property type="project" value="UniProtKB-KW"/>
</dbReference>
<keyword evidence="3 9" id="KW-0813">Transport</keyword>
<dbReference type="SMART" id="SM00924">
    <property type="entry name" value="MgtE_N"/>
    <property type="match status" value="1"/>
</dbReference>
<keyword evidence="5 9" id="KW-0460">Magnesium</keyword>
<comment type="subcellular location">
    <subcellularLocation>
        <location evidence="9">Cell membrane</location>
        <topology evidence="9">Multi-pass membrane protein</topology>
    </subcellularLocation>
    <subcellularLocation>
        <location evidence="1">Membrane</location>
        <topology evidence="1">Multi-pass membrane protein</topology>
    </subcellularLocation>
</comment>
<name>A0A8J6PA30_9GAMM</name>
<dbReference type="PROSITE" id="PS51371">
    <property type="entry name" value="CBS"/>
    <property type="match status" value="1"/>
</dbReference>
<dbReference type="GO" id="GO:0005886">
    <property type="term" value="C:plasma membrane"/>
    <property type="evidence" value="ECO:0007669"/>
    <property type="project" value="UniProtKB-SubCell"/>
</dbReference>
<dbReference type="InterPro" id="IPR006668">
    <property type="entry name" value="Mg_transptr_MgtE_intracell_dom"/>
</dbReference>
<feature type="transmembrane region" description="Helical" evidence="9">
    <location>
        <begin position="427"/>
        <end position="451"/>
    </location>
</feature>
<dbReference type="CDD" id="cd04606">
    <property type="entry name" value="CBS_pair_Mg_transporter"/>
    <property type="match status" value="1"/>
</dbReference>
<dbReference type="PANTHER" id="PTHR43773">
    <property type="entry name" value="MAGNESIUM TRANSPORTER MGTE"/>
    <property type="match status" value="1"/>
</dbReference>
<gene>
    <name evidence="12" type="primary">mgtE</name>
    <name evidence="12" type="ORF">H8D24_01850</name>
</gene>
<comment type="similarity">
    <text evidence="2 9">Belongs to the SLC41A transporter family.</text>
</comment>
<dbReference type="SUPFAM" id="SSF161093">
    <property type="entry name" value="MgtE membrane domain-like"/>
    <property type="match status" value="1"/>
</dbReference>
<keyword evidence="7 9" id="KW-0472">Membrane</keyword>
<evidence type="ECO:0000256" key="1">
    <source>
        <dbReference type="ARBA" id="ARBA00004141"/>
    </source>
</evidence>
<dbReference type="InterPro" id="IPR038076">
    <property type="entry name" value="MgtE_N_sf"/>
</dbReference>
<evidence type="ECO:0000256" key="3">
    <source>
        <dbReference type="ARBA" id="ARBA00022448"/>
    </source>
</evidence>
<evidence type="ECO:0000256" key="8">
    <source>
        <dbReference type="PROSITE-ProRule" id="PRU00703"/>
    </source>
</evidence>
<evidence type="ECO:0000256" key="6">
    <source>
        <dbReference type="ARBA" id="ARBA00022989"/>
    </source>
</evidence>